<dbReference type="InterPro" id="IPR017463">
    <property type="entry name" value="Sulphur_relay_TusD/DsrE"/>
</dbReference>
<dbReference type="InterPro" id="IPR027396">
    <property type="entry name" value="DsrEFH-like"/>
</dbReference>
<accession>A0ABN1LC38</accession>
<name>A0ABN1LC38_9ALTE</name>
<evidence type="ECO:0000256" key="3">
    <source>
        <dbReference type="ARBA" id="ARBA00022490"/>
    </source>
</evidence>
<organism evidence="5 6">
    <name type="scientific">Aliiglaciecola litoralis</name>
    <dbReference type="NCBI Taxonomy" id="582857"/>
    <lineage>
        <taxon>Bacteria</taxon>
        <taxon>Pseudomonadati</taxon>
        <taxon>Pseudomonadota</taxon>
        <taxon>Gammaproteobacteria</taxon>
        <taxon>Alteromonadales</taxon>
        <taxon>Alteromonadaceae</taxon>
        <taxon>Aliiglaciecola</taxon>
    </lineage>
</organism>
<sequence>MTQFCIIITSSALDADGVYSAYRFAQAVIDKGHKINGVFFYQSGVTLANGYQTFLSDERDMHKLWSEFASQYDIPLQVCVTAANRRGLISEQDAAEQSEPNGFNLSPPFSSVGLGELMVLLEECDRSIQF</sequence>
<comment type="similarity">
    <text evidence="2">Belongs to the DsrE/TusD family.</text>
</comment>
<evidence type="ECO:0000313" key="6">
    <source>
        <dbReference type="Proteomes" id="UP001500359"/>
    </source>
</evidence>
<evidence type="ECO:0000256" key="4">
    <source>
        <dbReference type="ARBA" id="ARBA00022679"/>
    </source>
</evidence>
<dbReference type="RefSeq" id="WP_343855703.1">
    <property type="nucleotide sequence ID" value="NZ_BAAAFD010000001.1"/>
</dbReference>
<protein>
    <submittedName>
        <fullName evidence="5">Sulfurtransferase complex subunit TusD</fullName>
    </submittedName>
</protein>
<dbReference type="PANTHER" id="PTHR34874">
    <property type="entry name" value="PROTEIN YCHN"/>
    <property type="match status" value="1"/>
</dbReference>
<dbReference type="Pfam" id="PF02635">
    <property type="entry name" value="DsrE"/>
    <property type="match status" value="1"/>
</dbReference>
<dbReference type="PANTHER" id="PTHR34874:SF3">
    <property type="entry name" value="SULFURTRANSFERASE TUSD"/>
    <property type="match status" value="1"/>
</dbReference>
<keyword evidence="3" id="KW-0963">Cytoplasm</keyword>
<proteinExistence type="inferred from homology"/>
<keyword evidence="4" id="KW-0808">Transferase</keyword>
<keyword evidence="6" id="KW-1185">Reference proteome</keyword>
<evidence type="ECO:0000256" key="1">
    <source>
        <dbReference type="ARBA" id="ARBA00004496"/>
    </source>
</evidence>
<evidence type="ECO:0000256" key="2">
    <source>
        <dbReference type="ARBA" id="ARBA00007067"/>
    </source>
</evidence>
<dbReference type="InterPro" id="IPR003787">
    <property type="entry name" value="Sulphur_relay_DsrE/F-like"/>
</dbReference>
<evidence type="ECO:0000313" key="5">
    <source>
        <dbReference type="EMBL" id="GAA0852319.1"/>
    </source>
</evidence>
<dbReference type="NCBIfam" id="NF001237">
    <property type="entry name" value="PRK00207.1"/>
    <property type="match status" value="1"/>
</dbReference>
<dbReference type="Gene3D" id="3.40.1260.10">
    <property type="entry name" value="DsrEFH-like"/>
    <property type="match status" value="1"/>
</dbReference>
<comment type="caution">
    <text evidence="5">The sequence shown here is derived from an EMBL/GenBank/DDBJ whole genome shotgun (WGS) entry which is preliminary data.</text>
</comment>
<dbReference type="NCBIfam" id="TIGR03012">
    <property type="entry name" value="sulf_tusD_dsrE"/>
    <property type="match status" value="1"/>
</dbReference>
<dbReference type="EMBL" id="BAAAFD010000001">
    <property type="protein sequence ID" value="GAA0852319.1"/>
    <property type="molecule type" value="Genomic_DNA"/>
</dbReference>
<comment type="subcellular location">
    <subcellularLocation>
        <location evidence="1">Cytoplasm</location>
    </subcellularLocation>
</comment>
<reference evidence="5 6" key="1">
    <citation type="journal article" date="2019" name="Int. J. Syst. Evol. Microbiol.">
        <title>The Global Catalogue of Microorganisms (GCM) 10K type strain sequencing project: providing services to taxonomists for standard genome sequencing and annotation.</title>
        <authorList>
            <consortium name="The Broad Institute Genomics Platform"/>
            <consortium name="The Broad Institute Genome Sequencing Center for Infectious Disease"/>
            <person name="Wu L."/>
            <person name="Ma J."/>
        </authorList>
    </citation>
    <scope>NUCLEOTIDE SEQUENCE [LARGE SCALE GENOMIC DNA]</scope>
    <source>
        <strain evidence="5 6">JCM 15896</strain>
    </source>
</reference>
<dbReference type="SUPFAM" id="SSF75169">
    <property type="entry name" value="DsrEFH-like"/>
    <property type="match status" value="1"/>
</dbReference>
<dbReference type="Proteomes" id="UP001500359">
    <property type="component" value="Unassembled WGS sequence"/>
</dbReference>
<gene>
    <name evidence="5" type="primary">tusD</name>
    <name evidence="5" type="ORF">GCM10009114_01880</name>
</gene>